<feature type="transmembrane region" description="Helical" evidence="19">
    <location>
        <begin position="319"/>
        <end position="338"/>
    </location>
</feature>
<evidence type="ECO:0000313" key="22">
    <source>
        <dbReference type="Proteomes" id="UP000694620"/>
    </source>
</evidence>
<evidence type="ECO:0000256" key="13">
    <source>
        <dbReference type="ARBA" id="ARBA00024231"/>
    </source>
</evidence>
<keyword evidence="7" id="KW-0249">Electron transport</keyword>
<dbReference type="GeneTree" id="ENSGT00950000183197"/>
<accession>A0A8C4SR74</accession>
<comment type="catalytic activity">
    <reaction evidence="17">
        <text>monodehydro-L-ascorbate radical(out) + L-ascorbate(in) = monodehydro-L-ascorbate radical(in) + L-ascorbate(out)</text>
        <dbReference type="Rhea" id="RHEA:66524"/>
        <dbReference type="ChEBI" id="CHEBI:38290"/>
        <dbReference type="ChEBI" id="CHEBI:59513"/>
    </reaction>
    <physiologicalReaction direction="left-to-right" evidence="17">
        <dbReference type="Rhea" id="RHEA:66525"/>
    </physiologicalReaction>
</comment>
<feature type="domain" description="Cytochrome b561" evidence="20">
    <location>
        <begin position="138"/>
        <end position="340"/>
    </location>
</feature>
<keyword evidence="6" id="KW-1278">Translocase</keyword>
<keyword evidence="5" id="KW-0479">Metal-binding</keyword>
<evidence type="ECO:0000313" key="21">
    <source>
        <dbReference type="Ensembl" id="ENSECRP00000018489.1"/>
    </source>
</evidence>
<keyword evidence="10 19" id="KW-0472">Membrane</keyword>
<dbReference type="PROSITE" id="PS50939">
    <property type="entry name" value="CYTOCHROME_B561"/>
    <property type="match status" value="1"/>
</dbReference>
<evidence type="ECO:0000256" key="19">
    <source>
        <dbReference type="SAM" id="Phobius"/>
    </source>
</evidence>
<dbReference type="Pfam" id="PF03188">
    <property type="entry name" value="Cytochrom_B561"/>
    <property type="match status" value="1"/>
</dbReference>
<dbReference type="GO" id="GO:0046872">
    <property type="term" value="F:metal ion binding"/>
    <property type="evidence" value="ECO:0007669"/>
    <property type="project" value="UniProtKB-KW"/>
</dbReference>
<dbReference type="FunFam" id="1.20.120.1770:FF:000001">
    <property type="entry name" value="Cytochrome b reductase 1"/>
    <property type="match status" value="1"/>
</dbReference>
<dbReference type="Gene3D" id="1.20.120.1770">
    <property type="match status" value="1"/>
</dbReference>
<dbReference type="PANTHER" id="PTHR10106:SF14">
    <property type="entry name" value="TRANSMEMBRANE ASCORBATE-DEPENDENT REDUCTASE CYB561"/>
    <property type="match status" value="1"/>
</dbReference>
<sequence length="371" mass="41585">MHCARATRTRANSGEGCPVESSRVMVFWSGNRQGHDISNCLMESRVGAFTETYRLILILQKETCTPYVKYISDSFEVFTEFSNACRIDGCMLTYQIETDALVHPYRSSRAHLRPCSPKMAESPTDTHSISSLPWYIAGSQIVGLTVVVITGVWMGHYRGGYEWTNPALEFNIHPLCMVIGMVYLYGDAILVYRVFRNEKKRTTKILHGVIHVIALVISIVGFTAVFDSHSKSGVTHMYSLHSWCGMMTFIIFCVQWVMGLTFFLFPGAAFSLRSWYIPLHIFFGLGLFALSIGTCLLGVTEKVMFSISSEYSKLSSEGVLANVLGLLLVIFGVTVGYVTTREEWKRPPNPEEQALSMDFKTFTEGEDLGSP</sequence>
<keyword evidence="11" id="KW-0968">Cytoplasmic vesicle</keyword>
<evidence type="ECO:0000256" key="2">
    <source>
        <dbReference type="ARBA" id="ARBA00022448"/>
    </source>
</evidence>
<evidence type="ECO:0000259" key="20">
    <source>
        <dbReference type="PROSITE" id="PS50939"/>
    </source>
</evidence>
<dbReference type="Proteomes" id="UP000694620">
    <property type="component" value="Chromosome 14"/>
</dbReference>
<feature type="transmembrane region" description="Helical" evidence="19">
    <location>
        <begin position="277"/>
        <end position="299"/>
    </location>
</feature>
<proteinExistence type="predicted"/>
<feature type="transmembrane region" description="Helical" evidence="19">
    <location>
        <begin position="132"/>
        <end position="152"/>
    </location>
</feature>
<keyword evidence="8 19" id="KW-1133">Transmembrane helix</keyword>
<evidence type="ECO:0000256" key="7">
    <source>
        <dbReference type="ARBA" id="ARBA00022982"/>
    </source>
</evidence>
<evidence type="ECO:0000256" key="11">
    <source>
        <dbReference type="ARBA" id="ARBA00023329"/>
    </source>
</evidence>
<keyword evidence="4 19" id="KW-0812">Transmembrane</keyword>
<evidence type="ECO:0000256" key="5">
    <source>
        <dbReference type="ARBA" id="ARBA00022723"/>
    </source>
</evidence>
<protein>
    <recommendedName>
        <fullName evidence="13">Transmembrane ascorbate-dependent reductase CYB561</fullName>
    </recommendedName>
    <alternativeName>
        <fullName evidence="14">Cytochrome b-561</fullName>
    </alternativeName>
    <alternativeName>
        <fullName evidence="15">Cytochrome b561</fullName>
    </alternativeName>
</protein>
<feature type="transmembrane region" description="Helical" evidence="19">
    <location>
        <begin position="205"/>
        <end position="226"/>
    </location>
</feature>
<keyword evidence="2" id="KW-0813">Transport</keyword>
<evidence type="ECO:0000256" key="15">
    <source>
        <dbReference type="ARBA" id="ARBA00032709"/>
    </source>
</evidence>
<feature type="transmembrane region" description="Helical" evidence="19">
    <location>
        <begin position="246"/>
        <end position="265"/>
    </location>
</feature>
<evidence type="ECO:0000256" key="10">
    <source>
        <dbReference type="ARBA" id="ARBA00023136"/>
    </source>
</evidence>
<keyword evidence="3" id="KW-0349">Heme</keyword>
<keyword evidence="22" id="KW-1185">Reference proteome</keyword>
<evidence type="ECO:0000256" key="9">
    <source>
        <dbReference type="ARBA" id="ARBA00023004"/>
    </source>
</evidence>
<comment type="function">
    <text evidence="16">Transmembrane reductase that uses ascorbate as an electron donor in the cytoplasm and transfers electrons across membranes to reduce monodehydro-L-ascorbate radical in the lumen of secretory vesicles. It is therefore involved the regeneration and homeostasis within secretory vesicles of ascorbate which in turn provides reducing equivalents needed to support the activity of intravesicular enzymes.</text>
</comment>
<evidence type="ECO:0000256" key="6">
    <source>
        <dbReference type="ARBA" id="ARBA00022967"/>
    </source>
</evidence>
<reference evidence="21" key="1">
    <citation type="submission" date="2021-06" db="EMBL/GenBank/DDBJ databases">
        <authorList>
            <consortium name="Wellcome Sanger Institute Data Sharing"/>
        </authorList>
    </citation>
    <scope>NUCLEOTIDE SEQUENCE [LARGE SCALE GENOMIC DNA]</scope>
</reference>
<reference evidence="21" key="3">
    <citation type="submission" date="2025-09" db="UniProtKB">
        <authorList>
            <consortium name="Ensembl"/>
        </authorList>
    </citation>
    <scope>IDENTIFICATION</scope>
</reference>
<evidence type="ECO:0000256" key="8">
    <source>
        <dbReference type="ARBA" id="ARBA00022989"/>
    </source>
</evidence>
<dbReference type="GO" id="GO:0140571">
    <property type="term" value="F:transmembrane ascorbate ferrireductase activity"/>
    <property type="evidence" value="ECO:0007669"/>
    <property type="project" value="UniProtKB-EC"/>
</dbReference>
<reference evidence="21" key="2">
    <citation type="submission" date="2025-08" db="UniProtKB">
        <authorList>
            <consortium name="Ensembl"/>
        </authorList>
    </citation>
    <scope>IDENTIFICATION</scope>
</reference>
<dbReference type="AlphaFoldDB" id="A0A8C4SR74"/>
<evidence type="ECO:0000256" key="4">
    <source>
        <dbReference type="ARBA" id="ARBA00022692"/>
    </source>
</evidence>
<feature type="transmembrane region" description="Helical" evidence="19">
    <location>
        <begin position="172"/>
        <end position="193"/>
    </location>
</feature>
<comment type="subcellular location">
    <subcellularLocation>
        <location evidence="12">Cytoplasmic vesicle</location>
        <location evidence="12">Secretory vesicle</location>
        <location evidence="12">Chromaffin granule membrane</location>
        <topology evidence="12">Multi-pass membrane protein</topology>
    </subcellularLocation>
</comment>
<evidence type="ECO:0000256" key="14">
    <source>
        <dbReference type="ARBA" id="ARBA00030896"/>
    </source>
</evidence>
<evidence type="ECO:0000256" key="1">
    <source>
        <dbReference type="ARBA" id="ARBA00001970"/>
    </source>
</evidence>
<gene>
    <name evidence="21" type="primary">CYB561</name>
    <name evidence="21" type="synonym">cyb561</name>
</gene>
<organism evidence="21 22">
    <name type="scientific">Erpetoichthys calabaricus</name>
    <name type="common">Rope fish</name>
    <name type="synonym">Calamoichthys calabaricus</name>
    <dbReference type="NCBI Taxonomy" id="27687"/>
    <lineage>
        <taxon>Eukaryota</taxon>
        <taxon>Metazoa</taxon>
        <taxon>Chordata</taxon>
        <taxon>Craniata</taxon>
        <taxon>Vertebrata</taxon>
        <taxon>Euteleostomi</taxon>
        <taxon>Actinopterygii</taxon>
        <taxon>Polypteriformes</taxon>
        <taxon>Polypteridae</taxon>
        <taxon>Erpetoichthys</taxon>
    </lineage>
</organism>
<evidence type="ECO:0000256" key="17">
    <source>
        <dbReference type="ARBA" id="ARBA00047447"/>
    </source>
</evidence>
<dbReference type="GO" id="GO:0005765">
    <property type="term" value="C:lysosomal membrane"/>
    <property type="evidence" value="ECO:0007669"/>
    <property type="project" value="TreeGrafter"/>
</dbReference>
<comment type="cofactor">
    <cofactor evidence="1">
        <name>heme b</name>
        <dbReference type="ChEBI" id="CHEBI:60344"/>
    </cofactor>
</comment>
<dbReference type="Ensembl" id="ENSECRT00000018861.1">
    <property type="protein sequence ID" value="ENSECRP00000018489.1"/>
    <property type="gene ID" value="ENSECRG00000012372.1"/>
</dbReference>
<evidence type="ECO:0000256" key="12">
    <source>
        <dbReference type="ARBA" id="ARBA00024185"/>
    </source>
</evidence>
<dbReference type="PANTHER" id="PTHR10106">
    <property type="entry name" value="CYTOCHROME B561-RELATED"/>
    <property type="match status" value="1"/>
</dbReference>
<dbReference type="InterPro" id="IPR043205">
    <property type="entry name" value="CYB561/CYBRD1-like"/>
</dbReference>
<keyword evidence="9" id="KW-0408">Iron</keyword>
<comment type="catalytic activity">
    <reaction evidence="18">
        <text>Fe(3+)(out) + L-ascorbate(in) = monodehydro-L-ascorbate radical(in) + Fe(2+)(out) + H(+)</text>
        <dbReference type="Rhea" id="RHEA:30403"/>
        <dbReference type="ChEBI" id="CHEBI:15378"/>
        <dbReference type="ChEBI" id="CHEBI:29033"/>
        <dbReference type="ChEBI" id="CHEBI:29034"/>
        <dbReference type="ChEBI" id="CHEBI:38290"/>
        <dbReference type="ChEBI" id="CHEBI:59513"/>
        <dbReference type="EC" id="7.2.1.3"/>
    </reaction>
    <physiologicalReaction direction="left-to-right" evidence="18">
        <dbReference type="Rhea" id="RHEA:30404"/>
    </physiologicalReaction>
</comment>
<evidence type="ECO:0000256" key="16">
    <source>
        <dbReference type="ARBA" id="ARBA00045973"/>
    </source>
</evidence>
<name>A0A8C4SR74_ERPCA</name>
<dbReference type="SMART" id="SM00665">
    <property type="entry name" value="B561"/>
    <property type="match status" value="1"/>
</dbReference>
<evidence type="ECO:0000256" key="18">
    <source>
        <dbReference type="ARBA" id="ARBA00048457"/>
    </source>
</evidence>
<dbReference type="InterPro" id="IPR006593">
    <property type="entry name" value="Cyt_b561/ferric_Rdtase_TM"/>
</dbReference>
<dbReference type="GO" id="GO:0042584">
    <property type="term" value="C:chromaffin granule membrane"/>
    <property type="evidence" value="ECO:0007669"/>
    <property type="project" value="UniProtKB-SubCell"/>
</dbReference>
<evidence type="ECO:0000256" key="3">
    <source>
        <dbReference type="ARBA" id="ARBA00022617"/>
    </source>
</evidence>